<evidence type="ECO:0000313" key="1">
    <source>
        <dbReference type="EMBL" id="SNX86405.1"/>
    </source>
</evidence>
<proteinExistence type="predicted"/>
<organism evidence="1 2">
    <name type="scientific">Melanopsichium pennsylvanicum</name>
    <dbReference type="NCBI Taxonomy" id="63383"/>
    <lineage>
        <taxon>Eukaryota</taxon>
        <taxon>Fungi</taxon>
        <taxon>Dikarya</taxon>
        <taxon>Basidiomycota</taxon>
        <taxon>Ustilaginomycotina</taxon>
        <taxon>Ustilaginomycetes</taxon>
        <taxon>Ustilaginales</taxon>
        <taxon>Ustilaginaceae</taxon>
        <taxon>Melanopsichium</taxon>
    </lineage>
</organism>
<gene>
    <name evidence="1" type="ORF">MEPE_05114</name>
</gene>
<reference evidence="1" key="1">
    <citation type="submission" date="2023-10" db="EMBL/GenBank/DDBJ databases">
        <authorList>
            <person name="Guldener U."/>
        </authorList>
    </citation>
    <scope>NUCLEOTIDE SEQUENCE</scope>
    <source>
        <strain evidence="1">Mp4</strain>
    </source>
</reference>
<evidence type="ECO:0000313" key="2">
    <source>
        <dbReference type="Proteomes" id="UP001294444"/>
    </source>
</evidence>
<sequence>MAAQELFFIKKKKKKIAIPFSDKPDDKMPEPTHDK</sequence>
<dbReference type="EMBL" id="OAPG01000014">
    <property type="protein sequence ID" value="SNX86405.1"/>
    <property type="molecule type" value="Genomic_DNA"/>
</dbReference>
<name>A0AAJ4XPH8_9BASI</name>
<dbReference type="AlphaFoldDB" id="A0AAJ4XPH8"/>
<keyword evidence="2" id="KW-1185">Reference proteome</keyword>
<accession>A0AAJ4XPH8</accession>
<comment type="caution">
    <text evidence="1">The sequence shown here is derived from an EMBL/GenBank/DDBJ whole genome shotgun (WGS) entry which is preliminary data.</text>
</comment>
<protein>
    <submittedName>
        <fullName evidence="1">Uncharacterized protein</fullName>
    </submittedName>
</protein>
<dbReference type="Proteomes" id="UP001294444">
    <property type="component" value="Unassembled WGS sequence"/>
</dbReference>